<dbReference type="FunFam" id="1.10.287.130:FF:000008">
    <property type="entry name" value="Two-component sensor histidine kinase"/>
    <property type="match status" value="1"/>
</dbReference>
<dbReference type="SMART" id="SM00387">
    <property type="entry name" value="HATPase_c"/>
    <property type="match status" value="1"/>
</dbReference>
<comment type="catalytic activity">
    <reaction evidence="1">
        <text>ATP + protein L-histidine = ADP + protein N-phospho-L-histidine.</text>
        <dbReference type="EC" id="2.7.13.3"/>
    </reaction>
</comment>
<dbReference type="GO" id="GO:0005886">
    <property type="term" value="C:plasma membrane"/>
    <property type="evidence" value="ECO:0007669"/>
    <property type="project" value="UniProtKB-SubCell"/>
</dbReference>
<dbReference type="InterPro" id="IPR004358">
    <property type="entry name" value="Sig_transdc_His_kin-like_C"/>
</dbReference>
<dbReference type="GO" id="GO:0004721">
    <property type="term" value="F:phosphoprotein phosphatase activity"/>
    <property type="evidence" value="ECO:0007669"/>
    <property type="project" value="TreeGrafter"/>
</dbReference>
<evidence type="ECO:0000256" key="1">
    <source>
        <dbReference type="ARBA" id="ARBA00000085"/>
    </source>
</evidence>
<dbReference type="InterPro" id="IPR050351">
    <property type="entry name" value="BphY/WalK/GraS-like"/>
</dbReference>
<dbReference type="PRINTS" id="PR00344">
    <property type="entry name" value="BCTRLSENSOR"/>
</dbReference>
<evidence type="ECO:0000256" key="7">
    <source>
        <dbReference type="ARBA" id="ARBA00022741"/>
    </source>
</evidence>
<keyword evidence="10" id="KW-0902">Two-component regulatory system</keyword>
<dbReference type="InterPro" id="IPR005467">
    <property type="entry name" value="His_kinase_dom"/>
</dbReference>
<evidence type="ECO:0000256" key="2">
    <source>
        <dbReference type="ARBA" id="ARBA00004236"/>
    </source>
</evidence>
<keyword evidence="6" id="KW-0808">Transferase</keyword>
<dbReference type="InterPro" id="IPR003594">
    <property type="entry name" value="HATPase_dom"/>
</dbReference>
<dbReference type="PANTHER" id="PTHR45453">
    <property type="entry name" value="PHOSPHATE REGULON SENSOR PROTEIN PHOR"/>
    <property type="match status" value="1"/>
</dbReference>
<evidence type="ECO:0000313" key="14">
    <source>
        <dbReference type="EMBL" id="GDZ83340.1"/>
    </source>
</evidence>
<keyword evidence="11 12" id="KW-0472">Membrane</keyword>
<evidence type="ECO:0000256" key="8">
    <source>
        <dbReference type="ARBA" id="ARBA00022777"/>
    </source>
</evidence>
<evidence type="ECO:0000256" key="3">
    <source>
        <dbReference type="ARBA" id="ARBA00012438"/>
    </source>
</evidence>
<dbReference type="PANTHER" id="PTHR45453:SF1">
    <property type="entry name" value="PHOSPHATE REGULON SENSOR PROTEIN PHOR"/>
    <property type="match status" value="1"/>
</dbReference>
<keyword evidence="12" id="KW-0812">Transmembrane</keyword>
<evidence type="ECO:0000259" key="13">
    <source>
        <dbReference type="PROSITE" id="PS50109"/>
    </source>
</evidence>
<proteinExistence type="predicted"/>
<evidence type="ECO:0000256" key="9">
    <source>
        <dbReference type="ARBA" id="ARBA00022840"/>
    </source>
</evidence>
<dbReference type="AlphaFoldDB" id="A0A5A5TXB0"/>
<reference evidence="14 15" key="1">
    <citation type="submission" date="2019-04" db="EMBL/GenBank/DDBJ databases">
        <title>A pseudo-fructophilic Leuconostoc citreum strain F192-5 isolated from peel of satsuma mandarin: the first report for isolation and characterization of strain-dependent fructophilic-like characteristics.</title>
        <authorList>
            <person name="Maeno S."/>
            <person name="Tanizawa Y."/>
            <person name="Kajikawa A."/>
            <person name="Kanesaki Y."/>
            <person name="Kubota E."/>
            <person name="Arita M."/>
            <person name="Leon D."/>
            <person name="Endo A."/>
        </authorList>
    </citation>
    <scope>NUCLEOTIDE SEQUENCE [LARGE SCALE GENOMIC DNA]</scope>
    <source>
        <strain evidence="14 15">F192-5</strain>
    </source>
</reference>
<dbReference type="SUPFAM" id="SSF55874">
    <property type="entry name" value="ATPase domain of HSP90 chaperone/DNA topoisomerase II/histidine kinase"/>
    <property type="match status" value="1"/>
</dbReference>
<dbReference type="Pfam" id="PF00512">
    <property type="entry name" value="HisKA"/>
    <property type="match status" value="1"/>
</dbReference>
<keyword evidence="7" id="KW-0547">Nucleotide-binding</keyword>
<keyword evidence="12" id="KW-1133">Transmembrane helix</keyword>
<keyword evidence="5" id="KW-0597">Phosphoprotein</keyword>
<dbReference type="InterPro" id="IPR003661">
    <property type="entry name" value="HisK_dim/P_dom"/>
</dbReference>
<dbReference type="GO" id="GO:0016036">
    <property type="term" value="P:cellular response to phosphate starvation"/>
    <property type="evidence" value="ECO:0007669"/>
    <property type="project" value="TreeGrafter"/>
</dbReference>
<comment type="caution">
    <text evidence="14">The sequence shown here is derived from an EMBL/GenBank/DDBJ whole genome shotgun (WGS) entry which is preliminary data.</text>
</comment>
<dbReference type="GO" id="GO:0000155">
    <property type="term" value="F:phosphorelay sensor kinase activity"/>
    <property type="evidence" value="ECO:0007669"/>
    <property type="project" value="InterPro"/>
</dbReference>
<dbReference type="SUPFAM" id="SSF47384">
    <property type="entry name" value="Homodimeric domain of signal transducing histidine kinase"/>
    <property type="match status" value="1"/>
</dbReference>
<keyword evidence="9" id="KW-0067">ATP-binding</keyword>
<feature type="domain" description="Histidine kinase" evidence="13">
    <location>
        <begin position="237"/>
        <end position="452"/>
    </location>
</feature>
<evidence type="ECO:0000256" key="4">
    <source>
        <dbReference type="ARBA" id="ARBA00022475"/>
    </source>
</evidence>
<dbReference type="Gene3D" id="3.30.565.10">
    <property type="entry name" value="Histidine kinase-like ATPase, C-terminal domain"/>
    <property type="match status" value="1"/>
</dbReference>
<keyword evidence="8 14" id="KW-0418">Kinase</keyword>
<dbReference type="Pfam" id="PF02518">
    <property type="entry name" value="HATPase_c"/>
    <property type="match status" value="1"/>
</dbReference>
<organism evidence="14 15">
    <name type="scientific">Leuconostoc citreum</name>
    <dbReference type="NCBI Taxonomy" id="33964"/>
    <lineage>
        <taxon>Bacteria</taxon>
        <taxon>Bacillati</taxon>
        <taxon>Bacillota</taxon>
        <taxon>Bacilli</taxon>
        <taxon>Lactobacillales</taxon>
        <taxon>Lactobacillaceae</taxon>
        <taxon>Leuconostoc</taxon>
    </lineage>
</organism>
<evidence type="ECO:0000313" key="15">
    <source>
        <dbReference type="Proteomes" id="UP000323274"/>
    </source>
</evidence>
<keyword evidence="4" id="KW-1003">Cell membrane</keyword>
<feature type="transmembrane region" description="Helical" evidence="12">
    <location>
        <begin position="34"/>
        <end position="55"/>
    </location>
</feature>
<comment type="subcellular location">
    <subcellularLocation>
        <location evidence="2">Cell membrane</location>
    </subcellularLocation>
</comment>
<dbReference type="SMART" id="SM00388">
    <property type="entry name" value="HisKA"/>
    <property type="match status" value="1"/>
</dbReference>
<name>A0A5A5TXB0_LEUCI</name>
<evidence type="ECO:0000256" key="11">
    <source>
        <dbReference type="ARBA" id="ARBA00023136"/>
    </source>
</evidence>
<gene>
    <name evidence="14" type="primary">hpk3</name>
    <name evidence="14" type="ORF">LCIT_05820</name>
</gene>
<evidence type="ECO:0000256" key="12">
    <source>
        <dbReference type="SAM" id="Phobius"/>
    </source>
</evidence>
<accession>A0A5A5TXB0</accession>
<dbReference type="Proteomes" id="UP000323274">
    <property type="component" value="Unassembled WGS sequence"/>
</dbReference>
<dbReference type="FunFam" id="3.30.565.10:FF:000006">
    <property type="entry name" value="Sensor histidine kinase WalK"/>
    <property type="match status" value="1"/>
</dbReference>
<dbReference type="EMBL" id="BJJW01000002">
    <property type="protein sequence ID" value="GDZ83340.1"/>
    <property type="molecule type" value="Genomic_DNA"/>
</dbReference>
<protein>
    <recommendedName>
        <fullName evidence="3">histidine kinase</fullName>
        <ecNumber evidence="3">2.7.13.3</ecNumber>
    </recommendedName>
</protein>
<dbReference type="CDD" id="cd00082">
    <property type="entry name" value="HisKA"/>
    <property type="match status" value="1"/>
</dbReference>
<dbReference type="EC" id="2.7.13.3" evidence="3"/>
<sequence>MKKNSLKFLSFLCVNMSVILLFSVLLFHLSVKQWLLLLLAIFLATIGEYAVSLFWNGRRQREIDVMTNRMLATQNNEEPRGVLAEPQSPYYDLINAFNQLQSYVKHMQSTMQRDLANYQSLLTSLPVGVIHVNRRHIIDVFNQTAADLLAVDRPETPIAESLVIRQFALSELITQTFNTQQNQQAILNLAVDNGMKQYEVSTFYQKGDVQHAEVMIILYDLTTVLQIERMQSDFLANASHELKTPLTAITGFIETLQGPAGEDATTRQQFLQIVSDEAQRLSLLVNDILSLSRAQQRDDTLQKELTISDMIDKQWEQIGTLYTDKAITLRNDVPRDFVVHSIYADVNTILQNLLVNAVKYNVQGGSIQVTAFKDHQHWQLNIKDTGIGIPTSQQSRIFERFYRGDESRQRKIANGTGLGLAIVNEIVSKHNGTIKVQSQVGVGTVMSMTMPL</sequence>
<evidence type="ECO:0000256" key="6">
    <source>
        <dbReference type="ARBA" id="ARBA00022679"/>
    </source>
</evidence>
<evidence type="ECO:0000256" key="5">
    <source>
        <dbReference type="ARBA" id="ARBA00022553"/>
    </source>
</evidence>
<dbReference type="GO" id="GO:0005524">
    <property type="term" value="F:ATP binding"/>
    <property type="evidence" value="ECO:0007669"/>
    <property type="project" value="UniProtKB-KW"/>
</dbReference>
<dbReference type="Gene3D" id="1.10.287.130">
    <property type="match status" value="1"/>
</dbReference>
<feature type="transmembrane region" description="Helical" evidence="12">
    <location>
        <begin position="6"/>
        <end position="27"/>
    </location>
</feature>
<dbReference type="InterPro" id="IPR036097">
    <property type="entry name" value="HisK_dim/P_sf"/>
</dbReference>
<dbReference type="Gene3D" id="3.30.450.20">
    <property type="entry name" value="PAS domain"/>
    <property type="match status" value="1"/>
</dbReference>
<dbReference type="InterPro" id="IPR036890">
    <property type="entry name" value="HATPase_C_sf"/>
</dbReference>
<dbReference type="CDD" id="cd00075">
    <property type="entry name" value="HATPase"/>
    <property type="match status" value="1"/>
</dbReference>
<evidence type="ECO:0000256" key="10">
    <source>
        <dbReference type="ARBA" id="ARBA00023012"/>
    </source>
</evidence>
<dbReference type="PROSITE" id="PS50109">
    <property type="entry name" value="HIS_KIN"/>
    <property type="match status" value="1"/>
</dbReference>